<dbReference type="InterPro" id="IPR016181">
    <property type="entry name" value="Acyl_CoA_acyltransferase"/>
</dbReference>
<dbReference type="GO" id="GO:0016747">
    <property type="term" value="F:acyltransferase activity, transferring groups other than amino-acyl groups"/>
    <property type="evidence" value="ECO:0007669"/>
    <property type="project" value="InterPro"/>
</dbReference>
<evidence type="ECO:0000256" key="2">
    <source>
        <dbReference type="ARBA" id="ARBA00023315"/>
    </source>
</evidence>
<protein>
    <submittedName>
        <fullName evidence="4">N-acetyltransferase</fullName>
    </submittedName>
</protein>
<evidence type="ECO:0000256" key="1">
    <source>
        <dbReference type="ARBA" id="ARBA00022679"/>
    </source>
</evidence>
<dbReference type="Pfam" id="PF00583">
    <property type="entry name" value="Acetyltransf_1"/>
    <property type="match status" value="1"/>
</dbReference>
<sequence>MLARMPVRPATTDDVDALAALAAVTFPLACPPGSTAADQQEFIAAVLSPERFAGYVEDPARAVLVADEDGTLTGYTMLVEGEPADDDVRTALTVRPTIELSKCYVHPDHHGAGVAHTLMAASVDEGRRRGAAGMWLGVNQQNARARAFYERSGFTVVGTKHFTVGSRVEDDYVLERAL</sequence>
<dbReference type="SUPFAM" id="SSF55729">
    <property type="entry name" value="Acyl-CoA N-acyltransferases (Nat)"/>
    <property type="match status" value="1"/>
</dbReference>
<feature type="domain" description="N-acetyltransferase" evidence="3">
    <location>
        <begin position="5"/>
        <end position="178"/>
    </location>
</feature>
<dbReference type="Proteomes" id="UP000288246">
    <property type="component" value="Unassembled WGS sequence"/>
</dbReference>
<dbReference type="Gene3D" id="3.40.630.30">
    <property type="match status" value="1"/>
</dbReference>
<accession>A0A401UYC6</accession>
<organism evidence="4 5">
    <name type="scientific">Cellulomonas algicola</name>
    <dbReference type="NCBI Taxonomy" id="2071633"/>
    <lineage>
        <taxon>Bacteria</taxon>
        <taxon>Bacillati</taxon>
        <taxon>Actinomycetota</taxon>
        <taxon>Actinomycetes</taxon>
        <taxon>Micrococcales</taxon>
        <taxon>Cellulomonadaceae</taxon>
        <taxon>Cellulomonas</taxon>
    </lineage>
</organism>
<evidence type="ECO:0000313" key="4">
    <source>
        <dbReference type="EMBL" id="GCD19530.1"/>
    </source>
</evidence>
<proteinExistence type="predicted"/>
<dbReference type="InterPro" id="IPR000182">
    <property type="entry name" value="GNAT_dom"/>
</dbReference>
<name>A0A401UYC6_9CELL</name>
<keyword evidence="5" id="KW-1185">Reference proteome</keyword>
<keyword evidence="2" id="KW-0012">Acyltransferase</keyword>
<comment type="caution">
    <text evidence="4">The sequence shown here is derived from an EMBL/GenBank/DDBJ whole genome shotgun (WGS) entry which is preliminary data.</text>
</comment>
<dbReference type="AlphaFoldDB" id="A0A401UYC6"/>
<evidence type="ECO:0000259" key="3">
    <source>
        <dbReference type="PROSITE" id="PS51186"/>
    </source>
</evidence>
<gene>
    <name evidence="4" type="ORF">CTKZ_10920</name>
</gene>
<reference evidence="4 5" key="1">
    <citation type="submission" date="2018-11" db="EMBL/GenBank/DDBJ databases">
        <title>Draft genome sequence of Cellulomonas takizawaensis strain TKZ-21.</title>
        <authorList>
            <person name="Yamamura H."/>
            <person name="Hayashi T."/>
            <person name="Hamada M."/>
            <person name="Serisawa Y."/>
            <person name="Matsuyama K."/>
            <person name="Nakagawa Y."/>
            <person name="Otoguro M."/>
            <person name="Yanagida F."/>
            <person name="Hayakawa M."/>
        </authorList>
    </citation>
    <scope>NUCLEOTIDE SEQUENCE [LARGE SCALE GENOMIC DNA]</scope>
    <source>
        <strain evidence="4 5">TKZ-21</strain>
    </source>
</reference>
<dbReference type="OrthoDB" id="143110at2"/>
<dbReference type="EMBL" id="BHYL01000073">
    <property type="protein sequence ID" value="GCD19530.1"/>
    <property type="molecule type" value="Genomic_DNA"/>
</dbReference>
<keyword evidence="1 4" id="KW-0808">Transferase</keyword>
<evidence type="ECO:0000313" key="5">
    <source>
        <dbReference type="Proteomes" id="UP000288246"/>
    </source>
</evidence>
<dbReference type="PANTHER" id="PTHR43877">
    <property type="entry name" value="AMINOALKYLPHOSPHONATE N-ACETYLTRANSFERASE-RELATED-RELATED"/>
    <property type="match status" value="1"/>
</dbReference>
<dbReference type="InterPro" id="IPR050832">
    <property type="entry name" value="Bact_Acetyltransf"/>
</dbReference>
<dbReference type="CDD" id="cd04301">
    <property type="entry name" value="NAT_SF"/>
    <property type="match status" value="1"/>
</dbReference>
<dbReference type="PROSITE" id="PS51186">
    <property type="entry name" value="GNAT"/>
    <property type="match status" value="1"/>
</dbReference>